<dbReference type="RefSeq" id="WP_162672128.1">
    <property type="nucleotide sequence ID" value="NZ_LR593886.1"/>
</dbReference>
<dbReference type="KEGG" id="gms:SOIL9_82340"/>
<dbReference type="InterPro" id="IPR012341">
    <property type="entry name" value="6hp_glycosidase-like_sf"/>
</dbReference>
<evidence type="ECO:0000313" key="2">
    <source>
        <dbReference type="EMBL" id="VTS00289.1"/>
    </source>
</evidence>
<evidence type="ECO:0000313" key="3">
    <source>
        <dbReference type="Proteomes" id="UP000464178"/>
    </source>
</evidence>
<dbReference type="PRINTS" id="PR00744">
    <property type="entry name" value="GLHYDRLASE37"/>
</dbReference>
<name>A0A6P2DEG6_9BACT</name>
<dbReference type="EMBL" id="LR593886">
    <property type="protein sequence ID" value="VTS00289.1"/>
    <property type="molecule type" value="Genomic_DNA"/>
</dbReference>
<gene>
    <name evidence="2" type="ORF">SOIL9_82340</name>
</gene>
<feature type="region of interest" description="Disordered" evidence="1">
    <location>
        <begin position="1"/>
        <end position="23"/>
    </location>
</feature>
<organism evidence="2 3">
    <name type="scientific">Gemmata massiliana</name>
    <dbReference type="NCBI Taxonomy" id="1210884"/>
    <lineage>
        <taxon>Bacteria</taxon>
        <taxon>Pseudomonadati</taxon>
        <taxon>Planctomycetota</taxon>
        <taxon>Planctomycetia</taxon>
        <taxon>Gemmatales</taxon>
        <taxon>Gemmataceae</taxon>
        <taxon>Gemmata</taxon>
    </lineage>
</organism>
<sequence>MEDGGVMTLRARDTERRGARGEDTAPALEVIEVAAEGPMATPELPDYRPVLDYITGFWDRLFRFHPHDEGTLIGLPRAYLVPSVDPVRPLFQEMYYWDSYFSALGLVGTMHEWLVFDLAENMAALVERFGFVPNGTRYYFTSRSQPPFFTKLAKLAYDIKVARGDADADEYLRHMTRLGVREHETCWLGEKHPHERRKYRGLSRYHDINYSHFLASCESGWDHSTRCDGDRPGSEAGRWMDFLPVCLNSILYTRERDFAEAMTRLGATTEANYWREAADARAATMRELMWDADRGLFCDFDWKAEARSPLPTLAAFYPMWAGLATQDQANEMVSRWFPRFLLPGGLVTSLDSFPGRQWAYPNGWAPLQWIVVSGLDRYGFTAEANEVRRRWCDTCAHAFAASGTLVEKYNVAEPHREPEHGLYGLIEGFGWTNGVFVDFARALQRG</sequence>
<dbReference type="InterPro" id="IPR001661">
    <property type="entry name" value="Glyco_hydro_37"/>
</dbReference>
<dbReference type="Pfam" id="PF01204">
    <property type="entry name" value="Trehalase"/>
    <property type="match status" value="2"/>
</dbReference>
<keyword evidence="3" id="KW-1185">Reference proteome</keyword>
<feature type="compositionally biased region" description="Basic and acidic residues" evidence="1">
    <location>
        <begin position="10"/>
        <end position="23"/>
    </location>
</feature>
<dbReference type="GO" id="GO:0004555">
    <property type="term" value="F:alpha,alpha-trehalase activity"/>
    <property type="evidence" value="ECO:0007669"/>
    <property type="project" value="InterPro"/>
</dbReference>
<dbReference type="GO" id="GO:0005993">
    <property type="term" value="P:trehalose catabolic process"/>
    <property type="evidence" value="ECO:0007669"/>
    <property type="project" value="TreeGrafter"/>
</dbReference>
<dbReference type="PANTHER" id="PTHR23403:SF6">
    <property type="entry name" value="CYTOSOLIC NEUTRAL TREHALASE-RELATED"/>
    <property type="match status" value="1"/>
</dbReference>
<protein>
    <recommendedName>
        <fullName evidence="4">Alpha,alpha-trehalase</fullName>
    </recommendedName>
</protein>
<evidence type="ECO:0000256" key="1">
    <source>
        <dbReference type="SAM" id="MobiDB-lite"/>
    </source>
</evidence>
<proteinExistence type="predicted"/>
<dbReference type="AlphaFoldDB" id="A0A6P2DEG6"/>
<dbReference type="PANTHER" id="PTHR23403">
    <property type="entry name" value="TREHALASE"/>
    <property type="match status" value="1"/>
</dbReference>
<reference evidence="2 3" key="1">
    <citation type="submission" date="2019-05" db="EMBL/GenBank/DDBJ databases">
        <authorList>
            <consortium name="Science for Life Laboratories"/>
        </authorList>
    </citation>
    <scope>NUCLEOTIDE SEQUENCE [LARGE SCALE GENOMIC DNA]</scope>
    <source>
        <strain evidence="2">Soil9</strain>
    </source>
</reference>
<dbReference type="InterPro" id="IPR008928">
    <property type="entry name" value="6-hairpin_glycosidase_sf"/>
</dbReference>
<dbReference type="SUPFAM" id="SSF48208">
    <property type="entry name" value="Six-hairpin glycosidases"/>
    <property type="match status" value="1"/>
</dbReference>
<dbReference type="Proteomes" id="UP000464178">
    <property type="component" value="Chromosome"/>
</dbReference>
<dbReference type="Gene3D" id="1.50.10.10">
    <property type="match status" value="1"/>
</dbReference>
<accession>A0A6P2DEG6</accession>
<evidence type="ECO:0008006" key="4">
    <source>
        <dbReference type="Google" id="ProtNLM"/>
    </source>
</evidence>